<comment type="caution">
    <text evidence="1">The sequence shown here is derived from an EMBL/GenBank/DDBJ whole genome shotgun (WGS) entry which is preliminary data.</text>
</comment>
<protein>
    <submittedName>
        <fullName evidence="1">Uncharacterized protein</fullName>
    </submittedName>
</protein>
<organism evidence="1 2">
    <name type="scientific">Flexivirga caeni</name>
    <dbReference type="NCBI Taxonomy" id="2294115"/>
    <lineage>
        <taxon>Bacteria</taxon>
        <taxon>Bacillati</taxon>
        <taxon>Actinomycetota</taxon>
        <taxon>Actinomycetes</taxon>
        <taxon>Micrococcales</taxon>
        <taxon>Dermacoccaceae</taxon>
        <taxon>Flexivirga</taxon>
    </lineage>
</organism>
<dbReference type="AlphaFoldDB" id="A0A3M9MBD1"/>
<name>A0A3M9MBD1_9MICO</name>
<dbReference type="Proteomes" id="UP000271678">
    <property type="component" value="Unassembled WGS sequence"/>
</dbReference>
<evidence type="ECO:0000313" key="1">
    <source>
        <dbReference type="EMBL" id="RNI22856.1"/>
    </source>
</evidence>
<keyword evidence="2" id="KW-1185">Reference proteome</keyword>
<evidence type="ECO:0000313" key="2">
    <source>
        <dbReference type="Proteomes" id="UP000271678"/>
    </source>
</evidence>
<dbReference type="EMBL" id="RJJQ01000007">
    <property type="protein sequence ID" value="RNI22856.1"/>
    <property type="molecule type" value="Genomic_DNA"/>
</dbReference>
<reference evidence="1 2" key="1">
    <citation type="submission" date="2018-11" db="EMBL/GenBank/DDBJ databases">
        <title>Draft genome of Simplicispira Flexivirga sp. BO-16.</title>
        <authorList>
            <person name="Im W.T."/>
        </authorList>
    </citation>
    <scope>NUCLEOTIDE SEQUENCE [LARGE SCALE GENOMIC DNA]</scope>
    <source>
        <strain evidence="1 2">BO-16</strain>
    </source>
</reference>
<accession>A0A3M9MBD1</accession>
<sequence length="183" mass="19418">MVLPEYDAVLAMTAETTQMQAVLDAAWDHLLPGLDAGGSCTADEELAGRLSCAAVRIPGDDASGTDTTRLVRDGGDAAPKVDAVSIEIADDGWVAVFHAGERRWELPVGKGTWAAGEWKGDPGVPFRSAGGWVSGRFRAELRMIRTPHVIQLVADRGAGTAQLRWREQPLHGCGPGQHSIQPG</sequence>
<proteinExistence type="predicted"/>
<gene>
    <name evidence="1" type="ORF">EFY87_08585</name>
</gene>